<protein>
    <submittedName>
        <fullName evidence="3">Probable F-box protein At3g56670</fullName>
    </submittedName>
</protein>
<name>A0ABM0SL49_CAMSA</name>
<dbReference type="Gene3D" id="1.20.1280.50">
    <property type="match status" value="1"/>
</dbReference>
<evidence type="ECO:0000313" key="3">
    <source>
        <dbReference type="RefSeq" id="XP_010412799.1"/>
    </source>
</evidence>
<dbReference type="InterPro" id="IPR013187">
    <property type="entry name" value="F-box-assoc_dom_typ3"/>
</dbReference>
<reference evidence="2" key="1">
    <citation type="journal article" date="2014" name="Nat. Commun.">
        <title>The emerging biofuel crop Camelina sativa retains a highly undifferentiated hexaploid genome structure.</title>
        <authorList>
            <person name="Kagale S."/>
            <person name="Koh C."/>
            <person name="Nixon J."/>
            <person name="Bollina V."/>
            <person name="Clarke W.E."/>
            <person name="Tuteja R."/>
            <person name="Spillane C."/>
            <person name="Robinson S.J."/>
            <person name="Links M.G."/>
            <person name="Clarke C."/>
            <person name="Higgins E.E."/>
            <person name="Huebert T."/>
            <person name="Sharpe A.G."/>
            <person name="Parkin I.A."/>
        </authorList>
    </citation>
    <scope>NUCLEOTIDE SEQUENCE [LARGE SCALE GENOMIC DNA]</scope>
    <source>
        <strain evidence="2">cv. DH55</strain>
    </source>
</reference>
<proteinExistence type="predicted"/>
<dbReference type="InterPro" id="IPR017451">
    <property type="entry name" value="F-box-assoc_interact_dom"/>
</dbReference>
<dbReference type="Proteomes" id="UP000694864">
    <property type="component" value="Chromosome 6"/>
</dbReference>
<accession>A0ABM0SL49</accession>
<keyword evidence="2" id="KW-1185">Reference proteome</keyword>
<dbReference type="PANTHER" id="PTHR31111">
    <property type="entry name" value="BNAA05G37150D PROTEIN-RELATED"/>
    <property type="match status" value="1"/>
</dbReference>
<dbReference type="SUPFAM" id="SSF81383">
    <property type="entry name" value="F-box domain"/>
    <property type="match status" value="1"/>
</dbReference>
<dbReference type="CDD" id="cd22157">
    <property type="entry name" value="F-box_AtFBW1-like"/>
    <property type="match status" value="1"/>
</dbReference>
<dbReference type="InterPro" id="IPR036047">
    <property type="entry name" value="F-box-like_dom_sf"/>
</dbReference>
<dbReference type="Pfam" id="PF00646">
    <property type="entry name" value="F-box"/>
    <property type="match status" value="1"/>
</dbReference>
<dbReference type="Pfam" id="PF08268">
    <property type="entry name" value="FBA_3"/>
    <property type="match status" value="1"/>
</dbReference>
<organism evidence="2 3">
    <name type="scientific">Camelina sativa</name>
    <name type="common">False flax</name>
    <name type="synonym">Myagrum sativum</name>
    <dbReference type="NCBI Taxonomy" id="90675"/>
    <lineage>
        <taxon>Eukaryota</taxon>
        <taxon>Viridiplantae</taxon>
        <taxon>Streptophyta</taxon>
        <taxon>Embryophyta</taxon>
        <taxon>Tracheophyta</taxon>
        <taxon>Spermatophyta</taxon>
        <taxon>Magnoliopsida</taxon>
        <taxon>eudicotyledons</taxon>
        <taxon>Gunneridae</taxon>
        <taxon>Pentapetalae</taxon>
        <taxon>rosids</taxon>
        <taxon>malvids</taxon>
        <taxon>Brassicales</taxon>
        <taxon>Brassicaceae</taxon>
        <taxon>Camelineae</taxon>
        <taxon>Camelina</taxon>
    </lineage>
</organism>
<dbReference type="PANTHER" id="PTHR31111:SF58">
    <property type="entry name" value="F-BOX DOMAIN-CONTAINING PROTEIN"/>
    <property type="match status" value="1"/>
</dbReference>
<feature type="domain" description="F-box" evidence="1">
    <location>
        <begin position="27"/>
        <end position="67"/>
    </location>
</feature>
<sequence>MKRGREENSYENSPSPTRLRHGVVIDIALDVTVEILKKLPVKSLVRFQCVSKQWSSIIGRRRDFIDSIVARSLTQPPRDAHVLCKHAVHRYKDCFIAFSSNTCPRNIDKVSSVLRIPGNMRQYVRGLIFCWSNKSNEAAIYNPTTRQSFYLPDTKPYDMASCFFGYDPFENQYKALFIPLNHMEEACKIFTLGDPTAKEWRTIQGVGYHFPMASVVSINGSIHYLAWDHDDDSASKFKLMSFDLRREKFYHVEAPKTLMDHVSTLINYQGKLGFVCCEKYMEIWVMVGVEKKTKGWSRIFFYEMEGFQKWHISGATRGGEIAFVDESYLYDDYSCLLYYDPKRNSMRYVKLEGLYPDNKYYMPTIMWTVPDHVENTLALNGWSVGSGPD</sequence>
<dbReference type="SMART" id="SM00256">
    <property type="entry name" value="FBOX"/>
    <property type="match status" value="1"/>
</dbReference>
<gene>
    <name evidence="3" type="primary">LOC104699162</name>
</gene>
<dbReference type="NCBIfam" id="TIGR01640">
    <property type="entry name" value="F_box_assoc_1"/>
    <property type="match status" value="1"/>
</dbReference>
<evidence type="ECO:0000259" key="1">
    <source>
        <dbReference type="SMART" id="SM00256"/>
    </source>
</evidence>
<dbReference type="RefSeq" id="XP_010412799.1">
    <property type="nucleotide sequence ID" value="XM_010414497.1"/>
</dbReference>
<evidence type="ECO:0000313" key="2">
    <source>
        <dbReference type="Proteomes" id="UP000694864"/>
    </source>
</evidence>
<dbReference type="InterPro" id="IPR001810">
    <property type="entry name" value="F-box_dom"/>
</dbReference>
<dbReference type="GeneID" id="104699162"/>
<reference evidence="3" key="2">
    <citation type="submission" date="2025-08" db="UniProtKB">
        <authorList>
            <consortium name="RefSeq"/>
        </authorList>
    </citation>
    <scope>IDENTIFICATION</scope>
    <source>
        <tissue evidence="3">Leaf</tissue>
    </source>
</reference>